<dbReference type="PROSITE" id="PS51000">
    <property type="entry name" value="HTH_DEOR_2"/>
    <property type="match status" value="1"/>
</dbReference>
<evidence type="ECO:0000259" key="3">
    <source>
        <dbReference type="PROSITE" id="PS51000"/>
    </source>
</evidence>
<keyword evidence="2" id="KW-0804">Transcription</keyword>
<dbReference type="InterPro" id="IPR036390">
    <property type="entry name" value="WH_DNA-bd_sf"/>
</dbReference>
<dbReference type="Proteomes" id="UP000257706">
    <property type="component" value="Unassembled WGS sequence"/>
</dbReference>
<dbReference type="Pfam" id="PF08279">
    <property type="entry name" value="HTH_11"/>
    <property type="match status" value="1"/>
</dbReference>
<dbReference type="InterPro" id="IPR001034">
    <property type="entry name" value="DeoR_HTH"/>
</dbReference>
<gene>
    <name evidence="5" type="ORF">AUP44_07665</name>
    <name evidence="4" type="ORF">DCK97_04130</name>
</gene>
<dbReference type="PROSITE" id="PS52050">
    <property type="entry name" value="WYL"/>
    <property type="match status" value="1"/>
</dbReference>
<dbReference type="InterPro" id="IPR013196">
    <property type="entry name" value="HTH_11"/>
</dbReference>
<evidence type="ECO:0000256" key="2">
    <source>
        <dbReference type="ARBA" id="ARBA00023163"/>
    </source>
</evidence>
<dbReference type="Pfam" id="PF13280">
    <property type="entry name" value="WYL"/>
    <property type="match status" value="1"/>
</dbReference>
<dbReference type="OrthoDB" id="9807255at2"/>
<dbReference type="Proteomes" id="UP000075787">
    <property type="component" value="Unassembled WGS sequence"/>
</dbReference>
<feature type="domain" description="HTH deoR-type" evidence="3">
    <location>
        <begin position="3"/>
        <end position="58"/>
    </location>
</feature>
<dbReference type="InterPro" id="IPR036388">
    <property type="entry name" value="WH-like_DNA-bd_sf"/>
</dbReference>
<dbReference type="PANTHER" id="PTHR34580:SF3">
    <property type="entry name" value="PROTEIN PAFB"/>
    <property type="match status" value="1"/>
</dbReference>
<dbReference type="InterPro" id="IPR051534">
    <property type="entry name" value="CBASS_pafABC_assoc_protein"/>
</dbReference>
<reference evidence="4 7" key="2">
    <citation type="journal article" date="2018" name="Nat. Biotechnol.">
        <title>A standardized bacterial taxonomy based on genome phylogeny substantially revises the tree of life.</title>
        <authorList>
            <person name="Parks D.H."/>
            <person name="Chuvochina M."/>
            <person name="Waite D.W."/>
            <person name="Rinke C."/>
            <person name="Skarshewski A."/>
            <person name="Chaumeil P.A."/>
            <person name="Hugenholtz P."/>
        </authorList>
    </citation>
    <scope>NUCLEOTIDE SEQUENCE [LARGE SCALE GENOMIC DNA]</scope>
    <source>
        <strain evidence="4">UBA8739</strain>
    </source>
</reference>
<keyword evidence="1" id="KW-0805">Transcription regulation</keyword>
<dbReference type="PANTHER" id="PTHR34580">
    <property type="match status" value="1"/>
</dbReference>
<evidence type="ECO:0000313" key="5">
    <source>
        <dbReference type="EMBL" id="KYO51803.1"/>
    </source>
</evidence>
<evidence type="ECO:0000313" key="6">
    <source>
        <dbReference type="Proteomes" id="UP000075787"/>
    </source>
</evidence>
<evidence type="ECO:0000313" key="7">
    <source>
        <dbReference type="Proteomes" id="UP000257706"/>
    </source>
</evidence>
<protein>
    <submittedName>
        <fullName evidence="5">DNA-binding transcriptional regulator</fullName>
    </submittedName>
    <submittedName>
        <fullName evidence="4">YafY family transcriptional regulator</fullName>
    </submittedName>
</protein>
<dbReference type="GO" id="GO:0003677">
    <property type="term" value="F:DNA binding"/>
    <property type="evidence" value="ECO:0007669"/>
    <property type="project" value="UniProtKB-KW"/>
</dbReference>
<reference evidence="5 6" key="1">
    <citation type="submission" date="2015-12" db="EMBL/GenBank/DDBJ databases">
        <title>Genome sequence of Tistrella mobilis MCCC 1A02139.</title>
        <authorList>
            <person name="Lu L."/>
            <person name="Lai Q."/>
            <person name="Shao Z."/>
            <person name="Qian P."/>
        </authorList>
    </citation>
    <scope>NUCLEOTIDE SEQUENCE [LARGE SCALE GENOMIC DNA]</scope>
    <source>
        <strain evidence="5 6">MCCC 1A02139</strain>
    </source>
</reference>
<dbReference type="InterPro" id="IPR026881">
    <property type="entry name" value="WYL_dom"/>
</dbReference>
<dbReference type="RefSeq" id="WP_062765473.1">
    <property type="nucleotide sequence ID" value="NZ_CP121027.1"/>
</dbReference>
<name>A0A162KPJ8_9PROT</name>
<dbReference type="GeneID" id="97242285"/>
<sequence length="230" mass="25713">MRRADRLFAILQSLRGGRLRTAQQLADELEVSVRTVYRDLADLQAQGVPVDGERGMGYLLRDGFFLPPLALSAIELEALTWGVAMVRAHADESLARAAEELEIKLRAATPTRGITIPTTAAAYGFRLTAADRQRLKAAREAIATREKLMLDYADAAGAASERVVRPLELQHWGAVWTLTGWCELRGDFRAFRIDRIRQLTRTGTHFRPEPGKRIEDYMALVRCEARPPAS</sequence>
<dbReference type="AlphaFoldDB" id="A0A162KPJ8"/>
<accession>A0A162KPJ8</accession>
<comment type="caution">
    <text evidence="5">The sequence shown here is derived from an EMBL/GenBank/DDBJ whole genome shotgun (WGS) entry which is preliminary data.</text>
</comment>
<evidence type="ECO:0000256" key="1">
    <source>
        <dbReference type="ARBA" id="ARBA00023015"/>
    </source>
</evidence>
<dbReference type="EMBL" id="DMAI01000066">
    <property type="protein sequence ID" value="HAE46587.1"/>
    <property type="molecule type" value="Genomic_DNA"/>
</dbReference>
<dbReference type="Gene3D" id="1.10.10.10">
    <property type="entry name" value="Winged helix-like DNA-binding domain superfamily/Winged helix DNA-binding domain"/>
    <property type="match status" value="1"/>
</dbReference>
<evidence type="ECO:0000313" key="4">
    <source>
        <dbReference type="EMBL" id="HAE46587.1"/>
    </source>
</evidence>
<dbReference type="SUPFAM" id="SSF46785">
    <property type="entry name" value="Winged helix' DNA-binding domain"/>
    <property type="match status" value="1"/>
</dbReference>
<proteinExistence type="predicted"/>
<organism evidence="5 6">
    <name type="scientific">Tistrella mobilis</name>
    <dbReference type="NCBI Taxonomy" id="171437"/>
    <lineage>
        <taxon>Bacteria</taxon>
        <taxon>Pseudomonadati</taxon>
        <taxon>Pseudomonadota</taxon>
        <taxon>Alphaproteobacteria</taxon>
        <taxon>Geminicoccales</taxon>
        <taxon>Geminicoccaceae</taxon>
        <taxon>Tistrella</taxon>
    </lineage>
</organism>
<keyword evidence="5" id="KW-0238">DNA-binding</keyword>
<dbReference type="GO" id="GO:0003700">
    <property type="term" value="F:DNA-binding transcription factor activity"/>
    <property type="evidence" value="ECO:0007669"/>
    <property type="project" value="InterPro"/>
</dbReference>
<dbReference type="EMBL" id="LPZR01000165">
    <property type="protein sequence ID" value="KYO51803.1"/>
    <property type="molecule type" value="Genomic_DNA"/>
</dbReference>